<evidence type="ECO:0000313" key="2">
    <source>
        <dbReference type="EMBL" id="ORY25913.1"/>
    </source>
</evidence>
<comment type="caution">
    <text evidence="2">The sequence shown here is derived from an EMBL/GenBank/DDBJ whole genome shotgun (WGS) entry which is preliminary data.</text>
</comment>
<gene>
    <name evidence="2" type="ORF">BCR33DRAFT_726645</name>
</gene>
<keyword evidence="3" id="KW-1185">Reference proteome</keyword>
<dbReference type="OrthoDB" id="2173536at2759"/>
<proteinExistence type="predicted"/>
<dbReference type="Proteomes" id="UP000193642">
    <property type="component" value="Unassembled WGS sequence"/>
</dbReference>
<sequence length="78" mass="8786">MAKVLGNEPWSPVITKISILGAIKIVGVLMDVKMCWLGKEKARANEDLFAWNRKSFSSTKLSNQQPQSTQMLMESRAF</sequence>
<reference evidence="2 3" key="1">
    <citation type="submission" date="2016-07" db="EMBL/GenBank/DDBJ databases">
        <title>Pervasive Adenine N6-methylation of Active Genes in Fungi.</title>
        <authorList>
            <consortium name="DOE Joint Genome Institute"/>
            <person name="Mondo S.J."/>
            <person name="Dannebaum R.O."/>
            <person name="Kuo R.C."/>
            <person name="Labutti K."/>
            <person name="Haridas S."/>
            <person name="Kuo A."/>
            <person name="Salamov A."/>
            <person name="Ahrendt S.R."/>
            <person name="Lipzen A."/>
            <person name="Sullivan W."/>
            <person name="Andreopoulos W.B."/>
            <person name="Clum A."/>
            <person name="Lindquist E."/>
            <person name="Daum C."/>
            <person name="Ramamoorthy G.K."/>
            <person name="Gryganskyi A."/>
            <person name="Culley D."/>
            <person name="Magnuson J.K."/>
            <person name="James T.Y."/>
            <person name="O'Malley M.A."/>
            <person name="Stajich J.E."/>
            <person name="Spatafora J.W."/>
            <person name="Visel A."/>
            <person name="Grigoriev I.V."/>
        </authorList>
    </citation>
    <scope>NUCLEOTIDE SEQUENCE [LARGE SCALE GENOMIC DNA]</scope>
    <source>
        <strain evidence="2 3">JEL800</strain>
    </source>
</reference>
<accession>A0A1Y2ATL9</accession>
<evidence type="ECO:0000256" key="1">
    <source>
        <dbReference type="SAM" id="MobiDB-lite"/>
    </source>
</evidence>
<evidence type="ECO:0000313" key="3">
    <source>
        <dbReference type="Proteomes" id="UP000193642"/>
    </source>
</evidence>
<dbReference type="AlphaFoldDB" id="A0A1Y2ATL9"/>
<feature type="region of interest" description="Disordered" evidence="1">
    <location>
        <begin position="57"/>
        <end position="78"/>
    </location>
</feature>
<name>A0A1Y2ATL9_9FUNG</name>
<organism evidence="2 3">
    <name type="scientific">Rhizoclosmatium globosum</name>
    <dbReference type="NCBI Taxonomy" id="329046"/>
    <lineage>
        <taxon>Eukaryota</taxon>
        <taxon>Fungi</taxon>
        <taxon>Fungi incertae sedis</taxon>
        <taxon>Chytridiomycota</taxon>
        <taxon>Chytridiomycota incertae sedis</taxon>
        <taxon>Chytridiomycetes</taxon>
        <taxon>Chytridiales</taxon>
        <taxon>Chytriomycetaceae</taxon>
        <taxon>Rhizoclosmatium</taxon>
    </lineage>
</organism>
<dbReference type="EMBL" id="MCGO01000122">
    <property type="protein sequence ID" value="ORY25913.1"/>
    <property type="molecule type" value="Genomic_DNA"/>
</dbReference>
<protein>
    <submittedName>
        <fullName evidence="2">Uncharacterized protein</fullName>
    </submittedName>
</protein>
<feature type="compositionally biased region" description="Polar residues" evidence="1">
    <location>
        <begin position="57"/>
        <end position="72"/>
    </location>
</feature>